<evidence type="ECO:0000256" key="1">
    <source>
        <dbReference type="ARBA" id="ARBA00023015"/>
    </source>
</evidence>
<evidence type="ECO:0000313" key="6">
    <source>
        <dbReference type="EMBL" id="RGB75345.1"/>
    </source>
</evidence>
<dbReference type="Proteomes" id="UP000261011">
    <property type="component" value="Unassembled WGS sequence"/>
</dbReference>
<dbReference type="Pfam" id="PF01380">
    <property type="entry name" value="SIS"/>
    <property type="match status" value="1"/>
</dbReference>
<organism evidence="6 7">
    <name type="scientific">Anaerococcus nagyae</name>
    <dbReference type="NCBI Taxonomy" id="1755241"/>
    <lineage>
        <taxon>Bacteria</taxon>
        <taxon>Bacillati</taxon>
        <taxon>Bacillota</taxon>
        <taxon>Tissierellia</taxon>
        <taxon>Tissierellales</taxon>
        <taxon>Peptoniphilaceae</taxon>
        <taxon>Anaerococcus</taxon>
    </lineage>
</organism>
<gene>
    <name evidence="6" type="ORF">DXA39_07310</name>
</gene>
<dbReference type="Gene3D" id="1.10.10.10">
    <property type="entry name" value="Winged helix-like DNA-binding domain superfamily/Winged helix DNA-binding domain"/>
    <property type="match status" value="1"/>
</dbReference>
<dbReference type="PANTHER" id="PTHR30514">
    <property type="entry name" value="GLUCOKINASE"/>
    <property type="match status" value="1"/>
</dbReference>
<proteinExistence type="predicted"/>
<dbReference type="SUPFAM" id="SSF46689">
    <property type="entry name" value="Homeodomain-like"/>
    <property type="match status" value="1"/>
</dbReference>
<comment type="caution">
    <text evidence="6">The sequence shown here is derived from an EMBL/GenBank/DDBJ whole genome shotgun (WGS) entry which is preliminary data.</text>
</comment>
<dbReference type="GO" id="GO:0097367">
    <property type="term" value="F:carbohydrate derivative binding"/>
    <property type="evidence" value="ECO:0007669"/>
    <property type="project" value="InterPro"/>
</dbReference>
<keyword evidence="3" id="KW-0804">Transcription</keyword>
<dbReference type="InterPro" id="IPR009057">
    <property type="entry name" value="Homeodomain-like_sf"/>
</dbReference>
<dbReference type="InterPro" id="IPR036388">
    <property type="entry name" value="WH-like_DNA-bd_sf"/>
</dbReference>
<evidence type="ECO:0000313" key="7">
    <source>
        <dbReference type="Proteomes" id="UP000261011"/>
    </source>
</evidence>
<dbReference type="OrthoDB" id="2930at2"/>
<dbReference type="PROSITE" id="PS51464">
    <property type="entry name" value="SIS"/>
    <property type="match status" value="1"/>
</dbReference>
<dbReference type="InterPro" id="IPR001347">
    <property type="entry name" value="SIS_dom"/>
</dbReference>
<keyword evidence="7" id="KW-1185">Reference proteome</keyword>
<dbReference type="GO" id="GO:1901135">
    <property type="term" value="P:carbohydrate derivative metabolic process"/>
    <property type="evidence" value="ECO:0007669"/>
    <property type="project" value="InterPro"/>
</dbReference>
<reference evidence="6 7" key="1">
    <citation type="submission" date="2018-08" db="EMBL/GenBank/DDBJ databases">
        <title>A genome reference for cultivated species of the human gut microbiota.</title>
        <authorList>
            <person name="Zou Y."/>
            <person name="Xue W."/>
            <person name="Luo G."/>
        </authorList>
    </citation>
    <scope>NUCLEOTIDE SEQUENCE [LARGE SCALE GENOMIC DNA]</scope>
    <source>
        <strain evidence="6 7">OF01-3</strain>
    </source>
</reference>
<dbReference type="InterPro" id="IPR035472">
    <property type="entry name" value="RpiR-like_SIS"/>
</dbReference>
<name>A0A3E2TGL0_9FIRM</name>
<evidence type="ECO:0000256" key="3">
    <source>
        <dbReference type="ARBA" id="ARBA00023163"/>
    </source>
</evidence>
<keyword evidence="2" id="KW-0238">DNA-binding</keyword>
<dbReference type="PROSITE" id="PS51071">
    <property type="entry name" value="HTH_RPIR"/>
    <property type="match status" value="1"/>
</dbReference>
<evidence type="ECO:0000256" key="2">
    <source>
        <dbReference type="ARBA" id="ARBA00023125"/>
    </source>
</evidence>
<accession>A0A3E2TGL0</accession>
<dbReference type="InterPro" id="IPR046348">
    <property type="entry name" value="SIS_dom_sf"/>
</dbReference>
<dbReference type="InterPro" id="IPR000281">
    <property type="entry name" value="HTH_RpiR"/>
</dbReference>
<dbReference type="EMBL" id="QVEU01000006">
    <property type="protein sequence ID" value="RGB75345.1"/>
    <property type="molecule type" value="Genomic_DNA"/>
</dbReference>
<dbReference type="AlphaFoldDB" id="A0A3E2TGL0"/>
<dbReference type="InterPro" id="IPR047640">
    <property type="entry name" value="RpiR-like"/>
</dbReference>
<feature type="domain" description="SIS" evidence="5">
    <location>
        <begin position="107"/>
        <end position="248"/>
    </location>
</feature>
<evidence type="ECO:0000259" key="4">
    <source>
        <dbReference type="PROSITE" id="PS51071"/>
    </source>
</evidence>
<dbReference type="Pfam" id="PF01418">
    <property type="entry name" value="HTH_6"/>
    <property type="match status" value="1"/>
</dbReference>
<dbReference type="GO" id="GO:0003677">
    <property type="term" value="F:DNA binding"/>
    <property type="evidence" value="ECO:0007669"/>
    <property type="project" value="UniProtKB-KW"/>
</dbReference>
<sequence length="252" mass="29181">MILTDLVSENYDKLSKNDLKIYSYIMLDKDRFLSLNINQLADTLELVPSSIVSFAKKISLDGYSELRYIVKWSNTKESKFDDNEIEYTKNDLLLTMTMMISLNLSDLFKDLEKAEHIYAIASGYTQKNAADELKRNFLTVDKMVYVIDKESPDVIIEKIHKNDVIFAFSLSGENNEMINFLKNLKTKPVLASITKLSNNSLAQMSTYNIPFVTHEVFEYESRTNISPISQFYVVIDFIILKYLSYKENKDSK</sequence>
<dbReference type="CDD" id="cd05013">
    <property type="entry name" value="SIS_RpiR"/>
    <property type="match status" value="1"/>
</dbReference>
<dbReference type="PANTHER" id="PTHR30514:SF1">
    <property type="entry name" value="HTH-TYPE TRANSCRIPTIONAL REGULATOR HEXR-RELATED"/>
    <property type="match status" value="1"/>
</dbReference>
<dbReference type="SUPFAM" id="SSF53697">
    <property type="entry name" value="SIS domain"/>
    <property type="match status" value="1"/>
</dbReference>
<dbReference type="GO" id="GO:0003700">
    <property type="term" value="F:DNA-binding transcription factor activity"/>
    <property type="evidence" value="ECO:0007669"/>
    <property type="project" value="InterPro"/>
</dbReference>
<protein>
    <submittedName>
        <fullName evidence="6">MurR/RpiR family transcriptional regulator</fullName>
    </submittedName>
</protein>
<keyword evidence="1" id="KW-0805">Transcription regulation</keyword>
<feature type="domain" description="HTH rpiR-type" evidence="4">
    <location>
        <begin position="1"/>
        <end position="77"/>
    </location>
</feature>
<dbReference type="Gene3D" id="3.40.50.10490">
    <property type="entry name" value="Glucose-6-phosphate isomerase like protein, domain 1"/>
    <property type="match status" value="1"/>
</dbReference>
<evidence type="ECO:0000259" key="5">
    <source>
        <dbReference type="PROSITE" id="PS51464"/>
    </source>
</evidence>